<gene>
    <name evidence="1" type="ORF">AB675_8182</name>
</gene>
<name>A0A0N0NMZ3_9EURO</name>
<dbReference type="GeneID" id="28740489"/>
<proteinExistence type="predicted"/>
<evidence type="ECO:0000313" key="2">
    <source>
        <dbReference type="Proteomes" id="UP000038010"/>
    </source>
</evidence>
<dbReference type="Proteomes" id="UP000038010">
    <property type="component" value="Unassembled WGS sequence"/>
</dbReference>
<dbReference type="VEuPathDB" id="FungiDB:AB675_8182"/>
<dbReference type="AlphaFoldDB" id="A0A0N0NMZ3"/>
<evidence type="ECO:0000313" key="1">
    <source>
        <dbReference type="EMBL" id="KPI41021.1"/>
    </source>
</evidence>
<reference evidence="1 2" key="1">
    <citation type="submission" date="2015-06" db="EMBL/GenBank/DDBJ databases">
        <title>Draft genome of the ant-associated black yeast Phialophora attae CBS 131958.</title>
        <authorList>
            <person name="Moreno L.F."/>
            <person name="Stielow B.J."/>
            <person name="de Hoog S."/>
            <person name="Vicente V.A."/>
            <person name="Weiss V.A."/>
            <person name="de Vries M."/>
            <person name="Cruz L.M."/>
            <person name="Souza E.M."/>
        </authorList>
    </citation>
    <scope>NUCLEOTIDE SEQUENCE [LARGE SCALE GENOMIC DNA]</scope>
    <source>
        <strain evidence="1 2">CBS 131958</strain>
    </source>
</reference>
<keyword evidence="2" id="KW-1185">Reference proteome</keyword>
<protein>
    <submittedName>
        <fullName evidence="1">Uncharacterized protein</fullName>
    </submittedName>
</protein>
<sequence length="275" mass="30635">MAEEPTTGATSLQALNTQAVLIQLPIEEAKQSFTGLPPVAQTNLFGDLLSQHRELQQKEENLQQSIARLPAADRHVALNHCHRLEEGTDYVHDPCEAAEAFRQAWQYSDTYVREEIPRSFLGGVDWQGGPDIIRFSEDEPYRHMFFDEMSARFDVVKKLPLRFNNGISSQLLLYRLCATFGALPLSCEATERYKSCWDLNLVYKKEADAAATTTGDGASEDAPPSWLLFQDFKGWCSVFFGGSQEASENALELVNYLVGPKCAHTYDGVLAGCSA</sequence>
<organism evidence="1 2">
    <name type="scientific">Cyphellophora attinorum</name>
    <dbReference type="NCBI Taxonomy" id="1664694"/>
    <lineage>
        <taxon>Eukaryota</taxon>
        <taxon>Fungi</taxon>
        <taxon>Dikarya</taxon>
        <taxon>Ascomycota</taxon>
        <taxon>Pezizomycotina</taxon>
        <taxon>Eurotiomycetes</taxon>
        <taxon>Chaetothyriomycetidae</taxon>
        <taxon>Chaetothyriales</taxon>
        <taxon>Cyphellophoraceae</taxon>
        <taxon>Cyphellophora</taxon>
    </lineage>
</organism>
<accession>A0A0N0NMZ3</accession>
<dbReference type="RefSeq" id="XP_018000984.1">
    <property type="nucleotide sequence ID" value="XM_018148610.1"/>
</dbReference>
<dbReference type="EMBL" id="LFJN01000010">
    <property type="protein sequence ID" value="KPI41021.1"/>
    <property type="molecule type" value="Genomic_DNA"/>
</dbReference>
<dbReference type="OrthoDB" id="4368044at2759"/>
<comment type="caution">
    <text evidence="1">The sequence shown here is derived from an EMBL/GenBank/DDBJ whole genome shotgun (WGS) entry which is preliminary data.</text>
</comment>